<dbReference type="SUPFAM" id="SSF54236">
    <property type="entry name" value="Ubiquitin-like"/>
    <property type="match status" value="1"/>
</dbReference>
<evidence type="ECO:0000256" key="9">
    <source>
        <dbReference type="ARBA" id="ARBA00081109"/>
    </source>
</evidence>
<dbReference type="Gene3D" id="3.30.420.210">
    <property type="entry name" value="SEP domain"/>
    <property type="match status" value="1"/>
</dbReference>
<feature type="compositionally biased region" description="Basic and acidic residues" evidence="10">
    <location>
        <begin position="208"/>
        <end position="221"/>
    </location>
</feature>
<dbReference type="Pfam" id="PF00789">
    <property type="entry name" value="UBX"/>
    <property type="match status" value="1"/>
</dbReference>
<dbReference type="PANTHER" id="PTHR23333:SF4">
    <property type="entry name" value="UBX DOMAIN-CONTAINING PROTEIN 11"/>
    <property type="match status" value="1"/>
</dbReference>
<name>A0A6F9DWH1_9ASCI</name>
<evidence type="ECO:0000256" key="4">
    <source>
        <dbReference type="ARBA" id="ARBA00023212"/>
    </source>
</evidence>
<dbReference type="GO" id="GO:0005856">
    <property type="term" value="C:cytoskeleton"/>
    <property type="evidence" value="ECO:0007669"/>
    <property type="project" value="UniProtKB-SubCell"/>
</dbReference>
<comment type="subunit">
    <text evidence="6">Interacts with GNA12, GNA13, RND1, RND2 and RND3.</text>
</comment>
<dbReference type="PROSITE" id="PS50033">
    <property type="entry name" value="UBX"/>
    <property type="match status" value="1"/>
</dbReference>
<dbReference type="InterPro" id="IPR012989">
    <property type="entry name" value="SEP_domain"/>
</dbReference>
<evidence type="ECO:0000256" key="7">
    <source>
        <dbReference type="ARBA" id="ARBA00073759"/>
    </source>
</evidence>
<sequence>MVNYLSSGMSSPLNSLNKVRKSPLANKQFGKPNMPFRPTNLIEDQDLLDDVTSHILSQQRPQQSLKAMNSEGLPSVSSSVERLSPRRSMQSTNSKSLSNPLGKVRKSNPSGPKAPNDLELLSTMIKRITQLEGQVSYYSKEVVEKNKQIKSLEDRVAVLTQSQISEDSSSTSSYVDKLEGKCADLQEQIFEMEAFLADYGMIWVGDKSETSSEDKDEEEKLPVAPNGTWKPAMSMKASSFTFIPDYDLVLRNIQDLNVIAGEGVSKVEKTKDGARLKMQETVSMTLYANGILLFDGPFRSFKEPSTQRCLSDIMDGYFPSELQKRFPDGVPIKVTDRRTVEYTDHRQAGGFPGIGRSLQDRRIGTVQSLLSSNSDNNDVTGAPRDSPMNVEKFLDKLPKSVIRDSKVVDVRSTIRDVLAPSGDENVSRSTEIVETEQVKEMQERMNLPEKERPPSARDVTTVRIKSEDGKKTFVLKMKFTDTIGDLRKYIDKQRGRHGRTYDILSAFPRQIHKDNKKTLQESNLVPNATLHLKPRK</sequence>
<evidence type="ECO:0000259" key="13">
    <source>
        <dbReference type="PROSITE" id="PS51399"/>
    </source>
</evidence>
<dbReference type="PROSITE" id="PS51399">
    <property type="entry name" value="SEP"/>
    <property type="match status" value="1"/>
</dbReference>
<dbReference type="SMART" id="SM00166">
    <property type="entry name" value="UBX"/>
    <property type="match status" value="1"/>
</dbReference>
<evidence type="ECO:0000256" key="2">
    <source>
        <dbReference type="ARBA" id="ARBA00022490"/>
    </source>
</evidence>
<evidence type="ECO:0000259" key="12">
    <source>
        <dbReference type="PROSITE" id="PS50053"/>
    </source>
</evidence>
<protein>
    <recommendedName>
        <fullName evidence="7">UBX domain-containing protein 11</fullName>
    </recommendedName>
    <alternativeName>
        <fullName evidence="9">Socius</fullName>
    </alternativeName>
    <alternativeName>
        <fullName evidence="8">UBX domain-containing protein 5</fullName>
    </alternativeName>
</protein>
<dbReference type="InterPro" id="IPR036241">
    <property type="entry name" value="NSFL1C_SEP_dom_sf"/>
</dbReference>
<dbReference type="PROSITE" id="PS50053">
    <property type="entry name" value="UBIQUITIN_2"/>
    <property type="match status" value="1"/>
</dbReference>
<proteinExistence type="evidence at transcript level"/>
<evidence type="ECO:0000256" key="1">
    <source>
        <dbReference type="ARBA" id="ARBA00004245"/>
    </source>
</evidence>
<feature type="region of interest" description="Disordered" evidence="10">
    <location>
        <begin position="56"/>
        <end position="116"/>
    </location>
</feature>
<gene>
    <name evidence="14" type="primary">Ubxn11</name>
</gene>
<feature type="region of interest" description="Disordered" evidence="10">
    <location>
        <begin position="208"/>
        <end position="227"/>
    </location>
</feature>
<evidence type="ECO:0000256" key="10">
    <source>
        <dbReference type="SAM" id="MobiDB-lite"/>
    </source>
</evidence>
<keyword evidence="3" id="KW-0175">Coiled coil</keyword>
<dbReference type="SUPFAM" id="SSF102848">
    <property type="entry name" value="NSFL1 (p97 ATPase) cofactor p47, SEP domain"/>
    <property type="match status" value="1"/>
</dbReference>
<evidence type="ECO:0000259" key="11">
    <source>
        <dbReference type="PROSITE" id="PS50033"/>
    </source>
</evidence>
<reference evidence="14" key="1">
    <citation type="submission" date="2020-04" db="EMBL/GenBank/DDBJ databases">
        <authorList>
            <person name="Neveu A P."/>
        </authorList>
    </citation>
    <scope>NUCLEOTIDE SEQUENCE</scope>
    <source>
        <tissue evidence="14">Whole embryo</tissue>
    </source>
</reference>
<dbReference type="EMBL" id="LR791617">
    <property type="protein sequence ID" value="CAB3267479.1"/>
    <property type="molecule type" value="mRNA"/>
</dbReference>
<evidence type="ECO:0000313" key="14">
    <source>
        <dbReference type="EMBL" id="CAB3267479.1"/>
    </source>
</evidence>
<dbReference type="GO" id="GO:0043130">
    <property type="term" value="F:ubiquitin binding"/>
    <property type="evidence" value="ECO:0007669"/>
    <property type="project" value="TreeGrafter"/>
</dbReference>
<feature type="domain" description="UBX" evidence="11">
    <location>
        <begin position="455"/>
        <end position="532"/>
    </location>
</feature>
<dbReference type="Pfam" id="PF08059">
    <property type="entry name" value="SEP"/>
    <property type="match status" value="1"/>
</dbReference>
<dbReference type="Gene3D" id="3.10.20.90">
    <property type="entry name" value="Phosphatidylinositol 3-kinase Catalytic Subunit, Chain A, domain 1"/>
    <property type="match status" value="1"/>
</dbReference>
<dbReference type="InterPro" id="IPR000626">
    <property type="entry name" value="Ubiquitin-like_dom"/>
</dbReference>
<feature type="compositionally biased region" description="Polar residues" evidence="10">
    <location>
        <begin position="56"/>
        <end position="67"/>
    </location>
</feature>
<dbReference type="CDD" id="cd17077">
    <property type="entry name" value="UBX_UBXN11"/>
    <property type="match status" value="1"/>
</dbReference>
<organism evidence="14">
    <name type="scientific">Phallusia mammillata</name>
    <dbReference type="NCBI Taxonomy" id="59560"/>
    <lineage>
        <taxon>Eukaryota</taxon>
        <taxon>Metazoa</taxon>
        <taxon>Chordata</taxon>
        <taxon>Tunicata</taxon>
        <taxon>Ascidiacea</taxon>
        <taxon>Phlebobranchia</taxon>
        <taxon>Ascidiidae</taxon>
        <taxon>Phallusia</taxon>
    </lineage>
</organism>
<dbReference type="PANTHER" id="PTHR23333">
    <property type="entry name" value="UBX DOMAIN CONTAINING PROTEIN"/>
    <property type="match status" value="1"/>
</dbReference>
<comment type="subcellular location">
    <subcellularLocation>
        <location evidence="1">Cytoplasm</location>
        <location evidence="1">Cytoskeleton</location>
    </subcellularLocation>
</comment>
<dbReference type="Gene3D" id="1.20.5.340">
    <property type="match status" value="1"/>
</dbReference>
<dbReference type="FunFam" id="3.30.420.210:FF:000003">
    <property type="entry name" value="UBX domain protein 11"/>
    <property type="match status" value="1"/>
</dbReference>
<comment type="function">
    <text evidence="5">May be involved in the reorganization of actin cytoskeleton mediated by RND1, RND2 and RND3. Promotes RHOA activation mediated by GNA12 and GNA13.</text>
</comment>
<dbReference type="GO" id="GO:0043161">
    <property type="term" value="P:proteasome-mediated ubiquitin-dependent protein catabolic process"/>
    <property type="evidence" value="ECO:0007669"/>
    <property type="project" value="TreeGrafter"/>
</dbReference>
<dbReference type="InterPro" id="IPR001012">
    <property type="entry name" value="UBX_dom"/>
</dbReference>
<evidence type="ECO:0000256" key="3">
    <source>
        <dbReference type="ARBA" id="ARBA00023054"/>
    </source>
</evidence>
<dbReference type="AlphaFoldDB" id="A0A6F9DWH1"/>
<keyword evidence="2" id="KW-0963">Cytoplasm</keyword>
<dbReference type="InterPro" id="IPR029071">
    <property type="entry name" value="Ubiquitin-like_domsf"/>
</dbReference>
<dbReference type="SMART" id="SM00553">
    <property type="entry name" value="SEP"/>
    <property type="match status" value="1"/>
</dbReference>
<keyword evidence="4" id="KW-0206">Cytoskeleton</keyword>
<accession>A0A6F9DWH1</accession>
<feature type="domain" description="SEP" evidence="13">
    <location>
        <begin position="279"/>
        <end position="343"/>
    </location>
</feature>
<evidence type="ECO:0000256" key="5">
    <source>
        <dbReference type="ARBA" id="ARBA00059434"/>
    </source>
</evidence>
<feature type="compositionally biased region" description="Polar residues" evidence="10">
    <location>
        <begin position="75"/>
        <end position="99"/>
    </location>
</feature>
<evidence type="ECO:0000256" key="8">
    <source>
        <dbReference type="ARBA" id="ARBA00075811"/>
    </source>
</evidence>
<evidence type="ECO:0000256" key="6">
    <source>
        <dbReference type="ARBA" id="ARBA00062345"/>
    </source>
</evidence>
<feature type="domain" description="Ubiquitin-like" evidence="12">
    <location>
        <begin position="460"/>
        <end position="536"/>
    </location>
</feature>